<dbReference type="Pfam" id="PF04055">
    <property type="entry name" value="Radical_SAM"/>
    <property type="match status" value="1"/>
</dbReference>
<reference evidence="5 6" key="1">
    <citation type="submission" date="2024-06" db="EMBL/GenBank/DDBJ databases">
        <title>Chitinophaga defluvii sp. nov., isolated from municipal sewage.</title>
        <authorList>
            <person name="Zhang L."/>
        </authorList>
    </citation>
    <scope>NUCLEOTIDE SEQUENCE [LARGE SCALE GENOMIC DNA]</scope>
    <source>
        <strain evidence="5 6">H8</strain>
    </source>
</reference>
<evidence type="ECO:0000313" key="5">
    <source>
        <dbReference type="EMBL" id="MET6997610.1"/>
    </source>
</evidence>
<dbReference type="SFLD" id="SFLDG01084">
    <property type="entry name" value="Uncharacterised_Radical_SAM_Su"/>
    <property type="match status" value="1"/>
</dbReference>
<organism evidence="5 6">
    <name type="scientific">Chitinophaga defluvii</name>
    <dbReference type="NCBI Taxonomy" id="3163343"/>
    <lineage>
        <taxon>Bacteria</taxon>
        <taxon>Pseudomonadati</taxon>
        <taxon>Bacteroidota</taxon>
        <taxon>Chitinophagia</taxon>
        <taxon>Chitinophagales</taxon>
        <taxon>Chitinophagaceae</taxon>
        <taxon>Chitinophaga</taxon>
    </lineage>
</organism>
<dbReference type="InterPro" id="IPR040086">
    <property type="entry name" value="MJ0683-like"/>
</dbReference>
<evidence type="ECO:0000256" key="2">
    <source>
        <dbReference type="ARBA" id="ARBA00023004"/>
    </source>
</evidence>
<evidence type="ECO:0000313" key="6">
    <source>
        <dbReference type="Proteomes" id="UP001549749"/>
    </source>
</evidence>
<sequence>MIRTIIAKSILNKTKRRDPWFLDDYTVNPYSSCSFNCLYCYIRGSKYGINMEEKLSVKSNAVELLEQQLSLRARKKQYGIIVLSSVTDPYLQIEKKTQLTRRLLEVILRHRFPVHIITKSDLVSRDFDLLEAIDREAILPEDLSNKLSHKALITFSFTTLDDPVAHIFEPGATPPSMRLEALTQTIQAGLFSGVSLMPLLPFITDTAAQLEHMFQTFEAIGINYIFPATLTLYGSEPSDSKTLVLRAVEKHYPHLLEKYHRFFADGTQMPLYYRQAFTQKMETLCQQYQLRNNILAP</sequence>
<evidence type="ECO:0000259" key="4">
    <source>
        <dbReference type="Pfam" id="PF04055"/>
    </source>
</evidence>
<dbReference type="SFLD" id="SFLDS00029">
    <property type="entry name" value="Radical_SAM"/>
    <property type="match status" value="1"/>
</dbReference>
<name>A0ABV2T5F7_9BACT</name>
<dbReference type="InterPro" id="IPR058240">
    <property type="entry name" value="rSAM_sf"/>
</dbReference>
<keyword evidence="2" id="KW-0408">Iron</keyword>
<evidence type="ECO:0000256" key="1">
    <source>
        <dbReference type="ARBA" id="ARBA00022723"/>
    </source>
</evidence>
<dbReference type="CDD" id="cd01335">
    <property type="entry name" value="Radical_SAM"/>
    <property type="match status" value="1"/>
</dbReference>
<keyword evidence="6" id="KW-1185">Reference proteome</keyword>
<feature type="domain" description="Radical SAM core" evidence="4">
    <location>
        <begin position="27"/>
        <end position="205"/>
    </location>
</feature>
<dbReference type="SUPFAM" id="SSF102114">
    <property type="entry name" value="Radical SAM enzymes"/>
    <property type="match status" value="1"/>
</dbReference>
<dbReference type="PANTHER" id="PTHR43432:SF5">
    <property type="entry name" value="ELP3_MIAA_NIFB-LIKE RADICAL SAM CORE DOMAIN-CONTAINING PROTEIN"/>
    <property type="match status" value="1"/>
</dbReference>
<dbReference type="PANTHER" id="PTHR43432">
    <property type="entry name" value="SLR0285 PROTEIN"/>
    <property type="match status" value="1"/>
</dbReference>
<dbReference type="InterPro" id="IPR007197">
    <property type="entry name" value="rSAM"/>
</dbReference>
<keyword evidence="1" id="KW-0479">Metal-binding</keyword>
<dbReference type="Proteomes" id="UP001549749">
    <property type="component" value="Unassembled WGS sequence"/>
</dbReference>
<accession>A0ABV2T5F7</accession>
<dbReference type="EMBL" id="JBEXAC010000001">
    <property type="protein sequence ID" value="MET6997610.1"/>
    <property type="molecule type" value="Genomic_DNA"/>
</dbReference>
<evidence type="ECO:0000256" key="3">
    <source>
        <dbReference type="ARBA" id="ARBA00023014"/>
    </source>
</evidence>
<dbReference type="Gene3D" id="3.80.30.30">
    <property type="match status" value="1"/>
</dbReference>
<dbReference type="RefSeq" id="WP_354660245.1">
    <property type="nucleotide sequence ID" value="NZ_JBEXAC010000001.1"/>
</dbReference>
<comment type="caution">
    <text evidence="5">The sequence shown here is derived from an EMBL/GenBank/DDBJ whole genome shotgun (WGS) entry which is preliminary data.</text>
</comment>
<protein>
    <submittedName>
        <fullName evidence="5">Radical SAM protein</fullName>
    </submittedName>
</protein>
<gene>
    <name evidence="5" type="ORF">ABR189_09535</name>
</gene>
<proteinExistence type="predicted"/>
<keyword evidence="3" id="KW-0411">Iron-sulfur</keyword>